<feature type="compositionally biased region" description="Polar residues" evidence="1">
    <location>
        <begin position="31"/>
        <end position="65"/>
    </location>
</feature>
<feature type="region of interest" description="Disordered" evidence="1">
    <location>
        <begin position="520"/>
        <end position="549"/>
    </location>
</feature>
<evidence type="ECO:0000313" key="2">
    <source>
        <dbReference type="EMBL" id="EAS01456.2"/>
    </source>
</evidence>
<feature type="region of interest" description="Disordered" evidence="1">
    <location>
        <begin position="31"/>
        <end position="71"/>
    </location>
</feature>
<evidence type="ECO:0000313" key="3">
    <source>
        <dbReference type="Proteomes" id="UP000009168"/>
    </source>
</evidence>
<dbReference type="GeneID" id="7840037"/>
<dbReference type="Proteomes" id="UP000009168">
    <property type="component" value="Unassembled WGS sequence"/>
</dbReference>
<feature type="region of interest" description="Disordered" evidence="1">
    <location>
        <begin position="204"/>
        <end position="236"/>
    </location>
</feature>
<feature type="compositionally biased region" description="Low complexity" evidence="1">
    <location>
        <begin position="207"/>
        <end position="224"/>
    </location>
</feature>
<evidence type="ECO:0000256" key="1">
    <source>
        <dbReference type="SAM" id="MobiDB-lite"/>
    </source>
</evidence>
<reference evidence="3" key="1">
    <citation type="journal article" date="2006" name="PLoS Biol.">
        <title>Macronuclear genome sequence of the ciliate Tetrahymena thermophila, a model eukaryote.</title>
        <authorList>
            <person name="Eisen J.A."/>
            <person name="Coyne R.S."/>
            <person name="Wu M."/>
            <person name="Wu D."/>
            <person name="Thiagarajan M."/>
            <person name="Wortman J.R."/>
            <person name="Badger J.H."/>
            <person name="Ren Q."/>
            <person name="Amedeo P."/>
            <person name="Jones K.M."/>
            <person name="Tallon L.J."/>
            <person name="Delcher A.L."/>
            <person name="Salzberg S.L."/>
            <person name="Silva J.C."/>
            <person name="Haas B.J."/>
            <person name="Majoros W.H."/>
            <person name="Farzad M."/>
            <person name="Carlton J.M."/>
            <person name="Smith R.K. Jr."/>
            <person name="Garg J."/>
            <person name="Pearlman R.E."/>
            <person name="Karrer K.M."/>
            <person name="Sun L."/>
            <person name="Manning G."/>
            <person name="Elde N.C."/>
            <person name="Turkewitz A.P."/>
            <person name="Asai D.J."/>
            <person name="Wilkes D.E."/>
            <person name="Wang Y."/>
            <person name="Cai H."/>
            <person name="Collins K."/>
            <person name="Stewart B.A."/>
            <person name="Lee S.R."/>
            <person name="Wilamowska K."/>
            <person name="Weinberg Z."/>
            <person name="Ruzzo W.L."/>
            <person name="Wloga D."/>
            <person name="Gaertig J."/>
            <person name="Frankel J."/>
            <person name="Tsao C.-C."/>
            <person name="Gorovsky M.A."/>
            <person name="Keeling P.J."/>
            <person name="Waller R.F."/>
            <person name="Patron N.J."/>
            <person name="Cherry J.M."/>
            <person name="Stover N.A."/>
            <person name="Krieger C.J."/>
            <person name="del Toro C."/>
            <person name="Ryder H.F."/>
            <person name="Williamson S.C."/>
            <person name="Barbeau R.A."/>
            <person name="Hamilton E.P."/>
            <person name="Orias E."/>
        </authorList>
    </citation>
    <scope>NUCLEOTIDE SEQUENCE [LARGE SCALE GENOMIC DNA]</scope>
    <source>
        <strain evidence="3">SB210</strain>
    </source>
</reference>
<dbReference type="RefSeq" id="XP_001021702.2">
    <property type="nucleotide sequence ID" value="XM_001021702.2"/>
</dbReference>
<sequence length="549" mass="63789">MQRALRSQTVDVQALQRQIYLSEQDYFSKGQEFNDSPLKNSNKNSQQPLQNNKINSNKQNGSNKYFESKANPKIMGNNELRLSIRNLLKIVDSSNKEKEQTKQQANPLNDYIKNVITQHNQTYKYYSSDINHSHNYINYSQKKKKLKPQYQSFLANKGSEFEYLPYQPQVTPNYWAGISKNTTGKSNTAIAPYVFKINNQKIDESQQKSTSRLSSSRSTSRKNSYAPTDTIQNGQTIDFEMNPSFELQSTIFIAKDQANALKKSNEDIVNKSQCSRNSVGGETKNFQLPFKRASLQFKQKEKRVQSARVHKPSNNLKEQNKSQVSIDCNHLYYSSIFQESNYNQESKDFTSSKDSNQTLQKPKQLDLNNAVNMPVEDEIFSSRSNFMRGNTLKNNWMSRLQQQIKDKNEQKQNSQKNQNKSNYFIVEVQQPQTPQKADQFCLTNEFIKKQAKGLPFQMINSFFMENDNNNIQKSKQIKRVSVSKSNKKNKLQNQHDENHVSITSIQFYDNFKDGYKNGITKPKQISHQSTPTRKKLDVKTPLNFNNWRK</sequence>
<dbReference type="EMBL" id="GG662603">
    <property type="protein sequence ID" value="EAS01456.2"/>
    <property type="molecule type" value="Genomic_DNA"/>
</dbReference>
<feature type="compositionally biased region" description="Polar residues" evidence="1">
    <location>
        <begin position="225"/>
        <end position="236"/>
    </location>
</feature>
<accession>I7M2X0</accession>
<name>I7M2X0_TETTS</name>
<keyword evidence="3" id="KW-1185">Reference proteome</keyword>
<protein>
    <submittedName>
        <fullName evidence="2">Uncharacterized protein</fullName>
    </submittedName>
</protein>
<gene>
    <name evidence="2" type="ORF">TTHERM_00151690</name>
</gene>
<dbReference type="InParanoid" id="I7M2X0"/>
<dbReference type="AlphaFoldDB" id="I7M2X0"/>
<dbReference type="KEGG" id="tet:TTHERM_00151690"/>
<proteinExistence type="predicted"/>
<organism evidence="2 3">
    <name type="scientific">Tetrahymena thermophila (strain SB210)</name>
    <dbReference type="NCBI Taxonomy" id="312017"/>
    <lineage>
        <taxon>Eukaryota</taxon>
        <taxon>Sar</taxon>
        <taxon>Alveolata</taxon>
        <taxon>Ciliophora</taxon>
        <taxon>Intramacronucleata</taxon>
        <taxon>Oligohymenophorea</taxon>
        <taxon>Hymenostomatida</taxon>
        <taxon>Tetrahymenina</taxon>
        <taxon>Tetrahymenidae</taxon>
        <taxon>Tetrahymena</taxon>
    </lineage>
</organism>